<dbReference type="SMART" id="SM01130">
    <property type="entry name" value="DHDPS"/>
    <property type="match status" value="1"/>
</dbReference>
<evidence type="ECO:0000256" key="4">
    <source>
        <dbReference type="PIRSR" id="PIRSR001365-2"/>
    </source>
</evidence>
<dbReference type="Proteomes" id="UP000198723">
    <property type="component" value="Unassembled WGS sequence"/>
</dbReference>
<feature type="binding site" evidence="4">
    <location>
        <position position="54"/>
    </location>
    <ligand>
        <name>pyruvate</name>
        <dbReference type="ChEBI" id="CHEBI:15361"/>
    </ligand>
</feature>
<dbReference type="CDD" id="cd00408">
    <property type="entry name" value="DHDPS-like"/>
    <property type="match status" value="1"/>
</dbReference>
<evidence type="ECO:0000313" key="5">
    <source>
        <dbReference type="EMBL" id="SCB58613.1"/>
    </source>
</evidence>
<dbReference type="GO" id="GO:0005829">
    <property type="term" value="C:cytosol"/>
    <property type="evidence" value="ECO:0007669"/>
    <property type="project" value="TreeGrafter"/>
</dbReference>
<organism evidence="5 6">
    <name type="scientific">Rhizobium aethiopicum</name>
    <dbReference type="NCBI Taxonomy" id="1138170"/>
    <lineage>
        <taxon>Bacteria</taxon>
        <taxon>Pseudomonadati</taxon>
        <taxon>Pseudomonadota</taxon>
        <taxon>Alphaproteobacteria</taxon>
        <taxon>Hyphomicrobiales</taxon>
        <taxon>Rhizobiaceae</taxon>
        <taxon>Rhizobium/Agrobacterium group</taxon>
        <taxon>Rhizobium</taxon>
    </lineage>
</organism>
<dbReference type="EMBL" id="FMAJ01000005">
    <property type="protein sequence ID" value="SCB58613.1"/>
    <property type="molecule type" value="Genomic_DNA"/>
</dbReference>
<feature type="active site" description="Proton donor/acceptor" evidence="3">
    <location>
        <position position="140"/>
    </location>
</feature>
<reference evidence="5 6" key="1">
    <citation type="submission" date="2016-08" db="EMBL/GenBank/DDBJ databases">
        <authorList>
            <person name="Seilhamer J.J."/>
        </authorList>
    </citation>
    <scope>NUCLEOTIDE SEQUENCE [LARGE SCALE GENOMIC DNA]</scope>
    <source>
        <strain evidence="5 6">HBR26</strain>
    </source>
</reference>
<keyword evidence="1 2" id="KW-0456">Lyase</keyword>
<name>A0A1C3Y2B3_9HYPH</name>
<dbReference type="GO" id="GO:0019262">
    <property type="term" value="P:N-acetylneuraminate catabolic process"/>
    <property type="evidence" value="ECO:0007669"/>
    <property type="project" value="TreeGrafter"/>
</dbReference>
<dbReference type="PRINTS" id="PR00146">
    <property type="entry name" value="DHPICSNTHASE"/>
</dbReference>
<feature type="active site" description="Schiff-base intermediate with substrate" evidence="3">
    <location>
        <position position="163"/>
    </location>
</feature>
<protein>
    <submittedName>
        <fullName evidence="5">4-hydroxy-tetrahydrodipicolinate synthase</fullName>
    </submittedName>
</protein>
<accession>A0A1C3Y2B3</accession>
<dbReference type="InterPro" id="IPR002220">
    <property type="entry name" value="DapA-like"/>
</dbReference>
<sequence length="293" mass="31559">MSRHTLRKEEISGVIPPLVSTFAADGSLDFELFRNELRFMESVGVTLAVVGGSTGSGDEITADELEQLVSEAVQNSSIRIIAGVITTTTKDAILRGQKAKEAGASALMVGPPIYTTPSQEGLEAFVRDIHDATQMPIIFYNHFFSPPSVMQRIAKLPGVICVKEVALEPVAELVQTVGDRVAIAAGADSVNIASFLLGADASISGVNTVIPKEYGEIYRAHVEGDYRRGRELTEKIAPLAREMIKPANFPARVKFAINLLGRRVGEPRKPSGDLAREDQENIRAALRHAGLIA</sequence>
<proteinExistence type="inferred from homology"/>
<evidence type="ECO:0000256" key="2">
    <source>
        <dbReference type="PIRNR" id="PIRNR001365"/>
    </source>
</evidence>
<gene>
    <name evidence="5" type="ORF">GA0061105_10580</name>
</gene>
<dbReference type="Pfam" id="PF00701">
    <property type="entry name" value="DHDPS"/>
    <property type="match status" value="1"/>
</dbReference>
<feature type="binding site" evidence="4">
    <location>
        <position position="203"/>
    </location>
    <ligand>
        <name>pyruvate</name>
        <dbReference type="ChEBI" id="CHEBI:15361"/>
    </ligand>
</feature>
<dbReference type="PIRSF" id="PIRSF001365">
    <property type="entry name" value="DHDPS"/>
    <property type="match status" value="1"/>
</dbReference>
<dbReference type="STRING" id="1138170.GA0061105_10580"/>
<evidence type="ECO:0000256" key="3">
    <source>
        <dbReference type="PIRSR" id="PIRSR001365-1"/>
    </source>
</evidence>
<dbReference type="PANTHER" id="PTHR42849:SF1">
    <property type="entry name" value="N-ACETYLNEURAMINATE LYASE"/>
    <property type="match status" value="1"/>
</dbReference>
<evidence type="ECO:0000256" key="1">
    <source>
        <dbReference type="ARBA" id="ARBA00023239"/>
    </source>
</evidence>
<dbReference type="Gene3D" id="3.20.20.70">
    <property type="entry name" value="Aldolase class I"/>
    <property type="match status" value="1"/>
</dbReference>
<comment type="similarity">
    <text evidence="2">Belongs to the DapA family.</text>
</comment>
<dbReference type="RefSeq" id="WP_092750401.1">
    <property type="nucleotide sequence ID" value="NZ_FMAJ01000005.1"/>
</dbReference>
<dbReference type="GO" id="GO:0008747">
    <property type="term" value="F:N-acetylneuraminate lyase activity"/>
    <property type="evidence" value="ECO:0007669"/>
    <property type="project" value="TreeGrafter"/>
</dbReference>
<dbReference type="AlphaFoldDB" id="A0A1C3Y2B3"/>
<dbReference type="InterPro" id="IPR013785">
    <property type="entry name" value="Aldolase_TIM"/>
</dbReference>
<dbReference type="SUPFAM" id="SSF51569">
    <property type="entry name" value="Aldolase"/>
    <property type="match status" value="1"/>
</dbReference>
<dbReference type="PANTHER" id="PTHR42849">
    <property type="entry name" value="N-ACETYLNEURAMINATE LYASE"/>
    <property type="match status" value="1"/>
</dbReference>
<evidence type="ECO:0000313" key="6">
    <source>
        <dbReference type="Proteomes" id="UP000198723"/>
    </source>
</evidence>